<dbReference type="AlphaFoldDB" id="A0A6C0BV03"/>
<feature type="region of interest" description="Disordered" evidence="1">
    <location>
        <begin position="1"/>
        <end position="24"/>
    </location>
</feature>
<name>A0A6C0BV03_9ZZZZ</name>
<dbReference type="EMBL" id="MN739239">
    <property type="protein sequence ID" value="QHS95073.1"/>
    <property type="molecule type" value="Genomic_DNA"/>
</dbReference>
<feature type="compositionally biased region" description="Low complexity" evidence="1">
    <location>
        <begin position="278"/>
        <end position="289"/>
    </location>
</feature>
<sequence>MKNKKNKTNKKRISKGGGGFGDTNINPSKSSKVVFDGLDLTFITTLASSGAKIIAGVVVLGVEHLIATISSSQPKPLSKESIHETLQILNNKMASLDLFLKSNEGKKVLNDIKDKLTTLSKELSEVAGGPLKILIDSLLDLMIKSGEKFISKGFKFGKNILRIVPGLGDAFIIAENLGTVVTSGTEILSSFTKSINILFKFLETSGGNFTNITKSINELVYSFGPIIKILNTVPNTIINNASNASSNMLKTGQKELSNQIENVTNSILTGLDNNTRNQSAQSAQSGGSSITRKRKPRKTQKNRKY</sequence>
<feature type="compositionally biased region" description="Basic residues" evidence="1">
    <location>
        <begin position="1"/>
        <end position="14"/>
    </location>
</feature>
<protein>
    <submittedName>
        <fullName evidence="2">Uncharacterized protein</fullName>
    </submittedName>
</protein>
<organism evidence="2">
    <name type="scientific">viral metagenome</name>
    <dbReference type="NCBI Taxonomy" id="1070528"/>
    <lineage>
        <taxon>unclassified sequences</taxon>
        <taxon>metagenomes</taxon>
        <taxon>organismal metagenomes</taxon>
    </lineage>
</organism>
<feature type="region of interest" description="Disordered" evidence="1">
    <location>
        <begin position="270"/>
        <end position="305"/>
    </location>
</feature>
<evidence type="ECO:0000256" key="1">
    <source>
        <dbReference type="SAM" id="MobiDB-lite"/>
    </source>
</evidence>
<evidence type="ECO:0000313" key="2">
    <source>
        <dbReference type="EMBL" id="QHS95073.1"/>
    </source>
</evidence>
<reference evidence="2" key="1">
    <citation type="journal article" date="2020" name="Nature">
        <title>Giant virus diversity and host interactions through global metagenomics.</title>
        <authorList>
            <person name="Schulz F."/>
            <person name="Roux S."/>
            <person name="Paez-Espino D."/>
            <person name="Jungbluth S."/>
            <person name="Walsh D.A."/>
            <person name="Denef V.J."/>
            <person name="McMahon K.D."/>
            <person name="Konstantinidis K.T."/>
            <person name="Eloe-Fadrosh E.A."/>
            <person name="Kyrpides N.C."/>
            <person name="Woyke T."/>
        </authorList>
    </citation>
    <scope>NUCLEOTIDE SEQUENCE</scope>
    <source>
        <strain evidence="2">GVMAG-M-3300018428-16</strain>
    </source>
</reference>
<accession>A0A6C0BV03</accession>
<proteinExistence type="predicted"/>
<feature type="compositionally biased region" description="Basic residues" evidence="1">
    <location>
        <begin position="291"/>
        <end position="305"/>
    </location>
</feature>